<dbReference type="GO" id="GO:0046872">
    <property type="term" value="F:metal ion binding"/>
    <property type="evidence" value="ECO:0007669"/>
    <property type="project" value="UniProtKB-KW"/>
</dbReference>
<dbReference type="GO" id="GO:0004309">
    <property type="term" value="F:exopolyphosphatase activity"/>
    <property type="evidence" value="ECO:0007669"/>
    <property type="project" value="TreeGrafter"/>
</dbReference>
<sequence>MGISLRQPVAVERVAEDQYVVDGTPVDCVYLGLLNLVDEPVDLVICGINNGTNLADDVFYSGTFAGAMEARFLAMPAIALSVTERNVQHYETAAYLAVQMVNAMSHLHYRSLISVLNVNVPDVPAADLRGYKATVLGEREAPLISSRESGDGDNAVYRLGAAGPFRKTKRSKMQDFEAVAQGFASITPLSARFADSAYVDDVQVWLDEM</sequence>
<proteinExistence type="inferred from homology"/>
<dbReference type="Pfam" id="PF01975">
    <property type="entry name" value="SurE"/>
    <property type="match status" value="1"/>
</dbReference>
<evidence type="ECO:0000256" key="4">
    <source>
        <dbReference type="ARBA" id="ARBA00022490"/>
    </source>
</evidence>
<dbReference type="GO" id="GO:0000166">
    <property type="term" value="F:nucleotide binding"/>
    <property type="evidence" value="ECO:0007669"/>
    <property type="project" value="UniProtKB-KW"/>
</dbReference>
<gene>
    <name evidence="9" type="ORF">DFR28_102790</name>
</gene>
<evidence type="ECO:0000256" key="2">
    <source>
        <dbReference type="ARBA" id="ARBA00011062"/>
    </source>
</evidence>
<keyword evidence="4" id="KW-0963">Cytoplasm</keyword>
<feature type="domain" description="Survival protein SurE-like phosphatase/nucleotidase" evidence="8">
    <location>
        <begin position="3"/>
        <end position="140"/>
    </location>
</feature>
<comment type="catalytic activity">
    <reaction evidence="1">
        <text>a ribonucleoside 5'-phosphate + H2O = a ribonucleoside + phosphate</text>
        <dbReference type="Rhea" id="RHEA:12484"/>
        <dbReference type="ChEBI" id="CHEBI:15377"/>
        <dbReference type="ChEBI" id="CHEBI:18254"/>
        <dbReference type="ChEBI" id="CHEBI:43474"/>
        <dbReference type="ChEBI" id="CHEBI:58043"/>
        <dbReference type="EC" id="3.1.3.5"/>
    </reaction>
</comment>
<comment type="similarity">
    <text evidence="2">Belongs to the SurE nucleotidase family.</text>
</comment>
<evidence type="ECO:0000259" key="8">
    <source>
        <dbReference type="Pfam" id="PF01975"/>
    </source>
</evidence>
<dbReference type="EMBL" id="QNRT01000002">
    <property type="protein sequence ID" value="RBP51370.1"/>
    <property type="molecule type" value="Genomic_DNA"/>
</dbReference>
<keyword evidence="7" id="KW-0378">Hydrolase</keyword>
<protein>
    <recommendedName>
        <fullName evidence="3">5'-nucleotidase</fullName>
        <ecNumber evidence="3">3.1.3.5</ecNumber>
    </recommendedName>
</protein>
<dbReference type="PANTHER" id="PTHR30457">
    <property type="entry name" value="5'-NUCLEOTIDASE SURE"/>
    <property type="match status" value="1"/>
</dbReference>
<evidence type="ECO:0000256" key="5">
    <source>
        <dbReference type="ARBA" id="ARBA00022723"/>
    </source>
</evidence>
<keyword evidence="10" id="KW-1185">Reference proteome</keyword>
<accession>A0A395JRP7</accession>
<evidence type="ECO:0000256" key="3">
    <source>
        <dbReference type="ARBA" id="ARBA00012643"/>
    </source>
</evidence>
<dbReference type="PANTHER" id="PTHR30457:SF12">
    <property type="entry name" value="5'_3'-NUCLEOTIDASE SURE"/>
    <property type="match status" value="1"/>
</dbReference>
<reference evidence="9 10" key="1">
    <citation type="submission" date="2018-06" db="EMBL/GenBank/DDBJ databases">
        <title>Genomic Encyclopedia of Type Strains, Phase IV (KMG-IV): sequencing the most valuable type-strain genomes for metagenomic binning, comparative biology and taxonomic classification.</title>
        <authorList>
            <person name="Goeker M."/>
        </authorList>
    </citation>
    <scope>NUCLEOTIDE SEQUENCE [LARGE SCALE GENOMIC DNA]</scope>
    <source>
        <strain evidence="9 10">DSM 24032</strain>
    </source>
</reference>
<dbReference type="SUPFAM" id="SSF64167">
    <property type="entry name" value="SurE-like"/>
    <property type="match status" value="1"/>
</dbReference>
<keyword evidence="6" id="KW-0547">Nucleotide-binding</keyword>
<dbReference type="Proteomes" id="UP000253083">
    <property type="component" value="Unassembled WGS sequence"/>
</dbReference>
<comment type="caution">
    <text evidence="9">The sequence shown here is derived from an EMBL/GenBank/DDBJ whole genome shotgun (WGS) entry which is preliminary data.</text>
</comment>
<evidence type="ECO:0000256" key="7">
    <source>
        <dbReference type="ARBA" id="ARBA00022801"/>
    </source>
</evidence>
<dbReference type="InterPro" id="IPR002828">
    <property type="entry name" value="SurE-like_Pase/nucleotidase"/>
</dbReference>
<evidence type="ECO:0000256" key="6">
    <source>
        <dbReference type="ARBA" id="ARBA00022741"/>
    </source>
</evidence>
<evidence type="ECO:0000313" key="10">
    <source>
        <dbReference type="Proteomes" id="UP000253083"/>
    </source>
</evidence>
<dbReference type="Gene3D" id="3.40.1210.10">
    <property type="entry name" value="Survival protein SurE-like phosphatase/nucleotidase"/>
    <property type="match status" value="1"/>
</dbReference>
<dbReference type="FunCoup" id="A0A395JRP7">
    <property type="interactions" value="210"/>
</dbReference>
<evidence type="ECO:0000256" key="1">
    <source>
        <dbReference type="ARBA" id="ARBA00000815"/>
    </source>
</evidence>
<keyword evidence="5" id="KW-0479">Metal-binding</keyword>
<dbReference type="InterPro" id="IPR036523">
    <property type="entry name" value="SurE-like_sf"/>
</dbReference>
<dbReference type="EC" id="3.1.3.5" evidence="3"/>
<name>A0A395JRP7_9GAMM</name>
<dbReference type="InterPro" id="IPR030048">
    <property type="entry name" value="SurE"/>
</dbReference>
<dbReference type="InParanoid" id="A0A395JRP7"/>
<organism evidence="9 10">
    <name type="scientific">Arenicella xantha</name>
    <dbReference type="NCBI Taxonomy" id="644221"/>
    <lineage>
        <taxon>Bacteria</taxon>
        <taxon>Pseudomonadati</taxon>
        <taxon>Pseudomonadota</taxon>
        <taxon>Gammaproteobacteria</taxon>
        <taxon>Arenicellales</taxon>
        <taxon>Arenicellaceae</taxon>
        <taxon>Arenicella</taxon>
    </lineage>
</organism>
<evidence type="ECO:0000313" key="9">
    <source>
        <dbReference type="EMBL" id="RBP51370.1"/>
    </source>
</evidence>
<dbReference type="GO" id="GO:0008253">
    <property type="term" value="F:5'-nucleotidase activity"/>
    <property type="evidence" value="ECO:0007669"/>
    <property type="project" value="UniProtKB-EC"/>
</dbReference>
<dbReference type="GO" id="GO:0008254">
    <property type="term" value="F:3'-nucleotidase activity"/>
    <property type="evidence" value="ECO:0007669"/>
    <property type="project" value="TreeGrafter"/>
</dbReference>
<dbReference type="AlphaFoldDB" id="A0A395JRP7"/>